<dbReference type="Proteomes" id="UP000076394">
    <property type="component" value="Chromosome"/>
</dbReference>
<dbReference type="OrthoDB" id="156718at2"/>
<dbReference type="EMBL" id="CP011127">
    <property type="protein sequence ID" value="AMU87305.1"/>
    <property type="molecule type" value="Genomic_DNA"/>
</dbReference>
<dbReference type="OMA" id="WLPLVKW"/>
<gene>
    <name evidence="1" type="ORF">Dm11a5_1479</name>
</gene>
<dbReference type="RefSeq" id="WP_011309960.1">
    <property type="nucleotide sequence ID" value="NZ_AP024514.1"/>
</dbReference>
<name>A0A142VDM1_9CHLR</name>
<evidence type="ECO:0000313" key="1">
    <source>
        <dbReference type="EMBL" id="AMU87305.1"/>
    </source>
</evidence>
<accession>A0A142VDM1</accession>
<dbReference type="InterPro" id="IPR025498">
    <property type="entry name" value="DUF4389"/>
</dbReference>
<evidence type="ECO:0000313" key="2">
    <source>
        <dbReference type="Proteomes" id="UP000076394"/>
    </source>
</evidence>
<dbReference type="AlphaFoldDB" id="A0A142VDM1"/>
<organism evidence="1 2">
    <name type="scientific">Dehalococcoides mccartyi</name>
    <dbReference type="NCBI Taxonomy" id="61435"/>
    <lineage>
        <taxon>Bacteria</taxon>
        <taxon>Bacillati</taxon>
        <taxon>Chloroflexota</taxon>
        <taxon>Dehalococcoidia</taxon>
        <taxon>Dehalococcoidales</taxon>
        <taxon>Dehalococcoidaceae</taxon>
        <taxon>Dehalococcoides</taxon>
    </lineage>
</organism>
<protein>
    <submittedName>
        <fullName evidence="1">Putative membrane protein</fullName>
    </submittedName>
</protein>
<dbReference type="Pfam" id="PF14333">
    <property type="entry name" value="DUF4389"/>
    <property type="match status" value="1"/>
</dbReference>
<sequence length="211" mass="24473">MMSSVTQYPATLSVDYQDKPRDRVNVAFRLLMIIPVAIILSLISGGSYKYTIDHITYSAGNAGGIIILATVLMILFQQRYPKWWFDWNLALSRFSYRFISYLTLLRDEYPSTDEEQSVHLNLVYPNVKTDLNRWMPLFKWFLAIPHYILLAFLGFAAFICTIFAWFTIVFTGKYPKSLFDFVVGVLRWGLRVSAYSSLLITDIYPPFSLEP</sequence>
<dbReference type="PATRIC" id="fig|61435.8.peg.1472"/>
<proteinExistence type="predicted"/>
<reference evidence="1 2" key="1">
    <citation type="submission" date="2015-03" db="EMBL/GenBank/DDBJ databases">
        <title>Genomic characterization of Dehalococcoides mccartyi strain 11a5, an unusal plasmid-containing chloroethene dechlorinator.</title>
        <authorList>
            <person name="Zhao S."/>
            <person name="Ding C."/>
            <person name="He J."/>
        </authorList>
    </citation>
    <scope>NUCLEOTIDE SEQUENCE [LARGE SCALE GENOMIC DNA]</scope>
    <source>
        <strain evidence="1 2">11a5</strain>
    </source>
</reference>